<keyword evidence="2" id="KW-1133">Transmembrane helix</keyword>
<name>A0ABD1NIU5_9FABA</name>
<reference evidence="3 4" key="1">
    <citation type="submission" date="2024-08" db="EMBL/GenBank/DDBJ databases">
        <title>Insights into the chromosomal genome structure of Flemingia macrophylla.</title>
        <authorList>
            <person name="Ding Y."/>
            <person name="Zhao Y."/>
            <person name="Bi W."/>
            <person name="Wu M."/>
            <person name="Zhao G."/>
            <person name="Gong Y."/>
            <person name="Li W."/>
            <person name="Zhang P."/>
        </authorList>
    </citation>
    <scope>NUCLEOTIDE SEQUENCE [LARGE SCALE GENOMIC DNA]</scope>
    <source>
        <strain evidence="3">DYQJB</strain>
        <tissue evidence="3">Leaf</tissue>
    </source>
</reference>
<proteinExistence type="predicted"/>
<dbReference type="AlphaFoldDB" id="A0ABD1NIU5"/>
<feature type="transmembrane region" description="Helical" evidence="2">
    <location>
        <begin position="21"/>
        <end position="48"/>
    </location>
</feature>
<keyword evidence="2" id="KW-0812">Transmembrane</keyword>
<evidence type="ECO:0000313" key="4">
    <source>
        <dbReference type="Proteomes" id="UP001603857"/>
    </source>
</evidence>
<accession>A0ABD1NIU5</accession>
<evidence type="ECO:0000256" key="1">
    <source>
        <dbReference type="SAM" id="MobiDB-lite"/>
    </source>
</evidence>
<feature type="region of interest" description="Disordered" evidence="1">
    <location>
        <begin position="61"/>
        <end position="85"/>
    </location>
</feature>
<sequence>MAKPREGGSRSARKRAGARQISEIQFIPVVGGGLTGVFLLSGLTFAALNVVEQSASNISSSVANKDLGEHSSPPSKRGIKGTTKAKRARYIIKIPL</sequence>
<dbReference type="Proteomes" id="UP001603857">
    <property type="component" value="Unassembled WGS sequence"/>
</dbReference>
<evidence type="ECO:0000256" key="2">
    <source>
        <dbReference type="SAM" id="Phobius"/>
    </source>
</evidence>
<comment type="caution">
    <text evidence="3">The sequence shown here is derived from an EMBL/GenBank/DDBJ whole genome shotgun (WGS) entry which is preliminary data.</text>
</comment>
<organism evidence="3 4">
    <name type="scientific">Flemingia macrophylla</name>
    <dbReference type="NCBI Taxonomy" id="520843"/>
    <lineage>
        <taxon>Eukaryota</taxon>
        <taxon>Viridiplantae</taxon>
        <taxon>Streptophyta</taxon>
        <taxon>Embryophyta</taxon>
        <taxon>Tracheophyta</taxon>
        <taxon>Spermatophyta</taxon>
        <taxon>Magnoliopsida</taxon>
        <taxon>eudicotyledons</taxon>
        <taxon>Gunneridae</taxon>
        <taxon>Pentapetalae</taxon>
        <taxon>rosids</taxon>
        <taxon>fabids</taxon>
        <taxon>Fabales</taxon>
        <taxon>Fabaceae</taxon>
        <taxon>Papilionoideae</taxon>
        <taxon>50 kb inversion clade</taxon>
        <taxon>NPAAA clade</taxon>
        <taxon>indigoferoid/millettioid clade</taxon>
        <taxon>Phaseoleae</taxon>
        <taxon>Flemingia</taxon>
    </lineage>
</organism>
<evidence type="ECO:0000313" key="3">
    <source>
        <dbReference type="EMBL" id="KAL2347597.1"/>
    </source>
</evidence>
<keyword evidence="4" id="KW-1185">Reference proteome</keyword>
<gene>
    <name evidence="3" type="ORF">Fmac_001597</name>
</gene>
<keyword evidence="2" id="KW-0472">Membrane</keyword>
<protein>
    <submittedName>
        <fullName evidence="3">Uncharacterized protein</fullName>
    </submittedName>
</protein>
<dbReference type="EMBL" id="JBGMDY010000001">
    <property type="protein sequence ID" value="KAL2347597.1"/>
    <property type="molecule type" value="Genomic_DNA"/>
</dbReference>